<gene>
    <name evidence="2" type="ORF">F8C82_13625</name>
</gene>
<organism evidence="2 3">
    <name type="scientific">Phaeocystidibacter marisrubri</name>
    <dbReference type="NCBI Taxonomy" id="1577780"/>
    <lineage>
        <taxon>Bacteria</taxon>
        <taxon>Pseudomonadati</taxon>
        <taxon>Bacteroidota</taxon>
        <taxon>Flavobacteriia</taxon>
        <taxon>Flavobacteriales</taxon>
        <taxon>Phaeocystidibacteraceae</taxon>
        <taxon>Phaeocystidibacter</taxon>
    </lineage>
</organism>
<evidence type="ECO:0000256" key="1">
    <source>
        <dbReference type="SAM" id="Phobius"/>
    </source>
</evidence>
<proteinExistence type="predicted"/>
<comment type="caution">
    <text evidence="2">The sequence shown here is derived from an EMBL/GenBank/DDBJ whole genome shotgun (WGS) entry which is preliminary data.</text>
</comment>
<feature type="transmembrane region" description="Helical" evidence="1">
    <location>
        <begin position="54"/>
        <end position="78"/>
    </location>
</feature>
<dbReference type="Proteomes" id="UP000484164">
    <property type="component" value="Unassembled WGS sequence"/>
</dbReference>
<dbReference type="EMBL" id="WBVQ01000003">
    <property type="protein sequence ID" value="KAB2815307.1"/>
    <property type="molecule type" value="Genomic_DNA"/>
</dbReference>
<reference evidence="2 3" key="1">
    <citation type="submission" date="2019-10" db="EMBL/GenBank/DDBJ databases">
        <title>Genome sequence of Phaeocystidibacter marisrubri JCM30614 (type strain).</title>
        <authorList>
            <person name="Bowman J.P."/>
        </authorList>
    </citation>
    <scope>NUCLEOTIDE SEQUENCE [LARGE SCALE GENOMIC DNA]</scope>
    <source>
        <strain evidence="2 3">JCM 30614</strain>
    </source>
</reference>
<feature type="transmembrane region" description="Helical" evidence="1">
    <location>
        <begin position="28"/>
        <end position="47"/>
    </location>
</feature>
<sequence length="140" mass="15070">MAIVAGLVAALVSSAVWALVTIKAESQIGWMAVGVGFLVGYAVRYMGKGIDNTFGVIGAVFALLGCVLGNIFSVYGFVTVEFDVTFMESLSAIPLGEVINVLIDDLSPYDFLFYGIALYEGFKFSFRQITQEEVIQNSQG</sequence>
<accession>A0A6L3ZCY3</accession>
<keyword evidence="1" id="KW-0472">Membrane</keyword>
<evidence type="ECO:0000313" key="2">
    <source>
        <dbReference type="EMBL" id="KAB2815307.1"/>
    </source>
</evidence>
<protein>
    <submittedName>
        <fullName evidence="2">Uncharacterized protein</fullName>
    </submittedName>
</protein>
<keyword evidence="1" id="KW-0812">Transmembrane</keyword>
<dbReference type="AlphaFoldDB" id="A0A6L3ZCY3"/>
<evidence type="ECO:0000313" key="3">
    <source>
        <dbReference type="Proteomes" id="UP000484164"/>
    </source>
</evidence>
<keyword evidence="1" id="KW-1133">Transmembrane helix</keyword>
<name>A0A6L3ZCY3_9FLAO</name>
<dbReference type="OrthoDB" id="762068at2"/>
<keyword evidence="3" id="KW-1185">Reference proteome</keyword>